<dbReference type="GO" id="GO:0016787">
    <property type="term" value="F:hydrolase activity"/>
    <property type="evidence" value="ECO:0007669"/>
    <property type="project" value="UniProtKB-KW"/>
</dbReference>
<protein>
    <submittedName>
        <fullName evidence="3">Alpha/beta hydrolase family protein</fullName>
    </submittedName>
</protein>
<comment type="caution">
    <text evidence="3">The sequence shown here is derived from an EMBL/GenBank/DDBJ whole genome shotgun (WGS) entry which is preliminary data.</text>
</comment>
<proteinExistence type="predicted"/>
<evidence type="ECO:0000256" key="1">
    <source>
        <dbReference type="SAM" id="MobiDB-lite"/>
    </source>
</evidence>
<reference evidence="3 4" key="1">
    <citation type="submission" date="2021-11" db="EMBL/GenBank/DDBJ databases">
        <title>Draft genome sequence of Actinomycetospora sp. SF1 isolated from the rhizosphere soil.</title>
        <authorList>
            <person name="Duangmal K."/>
            <person name="Chantavorakit T."/>
        </authorList>
    </citation>
    <scope>NUCLEOTIDE SEQUENCE [LARGE SCALE GENOMIC DNA]</scope>
    <source>
        <strain evidence="3 4">TBRC 5722</strain>
    </source>
</reference>
<dbReference type="SUPFAM" id="SSF53474">
    <property type="entry name" value="alpha/beta-Hydrolases"/>
    <property type="match status" value="1"/>
</dbReference>
<dbReference type="InterPro" id="IPR029058">
    <property type="entry name" value="AB_hydrolase_fold"/>
</dbReference>
<feature type="region of interest" description="Disordered" evidence="1">
    <location>
        <begin position="382"/>
        <end position="427"/>
    </location>
</feature>
<keyword evidence="4" id="KW-1185">Reference proteome</keyword>
<dbReference type="InterPro" id="IPR010427">
    <property type="entry name" value="DUF1023"/>
</dbReference>
<dbReference type="Pfam" id="PF06259">
    <property type="entry name" value="Abhydrolase_8"/>
    <property type="match status" value="1"/>
</dbReference>
<sequence length="468" mass="47496">MTTPLAGLARDLVLAVGSWERAVFAVAVPEGWSGAAADAARGAHARLVDRGAGLLDRARRLATVLADVAPTATAPLDQAHDERLTAALLAAGRVGPTARSAPVDGPAPAAVAHWWAGLRSDERDRLTAERPDLVGALDGIPAHDRDRANRLRLAAARRDGEAEAAALDLARDHAGGFADLQDVEARLAEVRARLGRLAAVEAAAAAPGHGLLALDPVSGRAAVVTGDVDGARHVGVFVPGFTARAEDLPGRVAELDAVAARAGPDAAMVAWYDYAAPQWSEVTDPARSVLGTEPASDGGGRLASFVAGLDAAHPDGPPHVTALGHSYGTLTVAQALPVAPGIDDVVLLGSPGVTPAPARPGHVWVAEARRDPVADAGWFGPDPNSSPAVRGMSTAPQAARTGASGRALPASSGSSGHGEYLHPGSTSAEGVAAVVDGRADDVVEDRMSGAGDRLRAILGRDRALRPAG</sequence>
<dbReference type="RefSeq" id="WP_230730998.1">
    <property type="nucleotide sequence ID" value="NZ_JAJNDB010000001.1"/>
</dbReference>
<dbReference type="EMBL" id="JAJNDB010000001">
    <property type="protein sequence ID" value="MCD2193209.1"/>
    <property type="molecule type" value="Genomic_DNA"/>
</dbReference>
<organism evidence="3 4">
    <name type="scientific">Actinomycetospora endophytica</name>
    <dbReference type="NCBI Taxonomy" id="2291215"/>
    <lineage>
        <taxon>Bacteria</taxon>
        <taxon>Bacillati</taxon>
        <taxon>Actinomycetota</taxon>
        <taxon>Actinomycetes</taxon>
        <taxon>Pseudonocardiales</taxon>
        <taxon>Pseudonocardiaceae</taxon>
        <taxon>Actinomycetospora</taxon>
    </lineage>
</organism>
<accession>A0ABS8P837</accession>
<feature type="domain" description="DUF1023" evidence="2">
    <location>
        <begin position="215"/>
        <end position="376"/>
    </location>
</feature>
<dbReference type="Proteomes" id="UP001199469">
    <property type="component" value="Unassembled WGS sequence"/>
</dbReference>
<evidence type="ECO:0000313" key="3">
    <source>
        <dbReference type="EMBL" id="MCD2193209.1"/>
    </source>
</evidence>
<evidence type="ECO:0000313" key="4">
    <source>
        <dbReference type="Proteomes" id="UP001199469"/>
    </source>
</evidence>
<evidence type="ECO:0000259" key="2">
    <source>
        <dbReference type="Pfam" id="PF06259"/>
    </source>
</evidence>
<dbReference type="Gene3D" id="3.40.50.1820">
    <property type="entry name" value="alpha/beta hydrolase"/>
    <property type="match status" value="1"/>
</dbReference>
<keyword evidence="3" id="KW-0378">Hydrolase</keyword>
<name>A0ABS8P837_9PSEU</name>
<gene>
    <name evidence="3" type="ORF">LQ327_07390</name>
</gene>